<dbReference type="GO" id="GO:0006281">
    <property type="term" value="P:DNA repair"/>
    <property type="evidence" value="ECO:0007669"/>
    <property type="project" value="UniProtKB-KW"/>
</dbReference>
<dbReference type="Gene3D" id="3.30.160.70">
    <property type="entry name" value="Methylated DNA-protein cysteine methyltransferase domain"/>
    <property type="match status" value="1"/>
</dbReference>
<dbReference type="OrthoDB" id="9802228at2"/>
<dbReference type="SUPFAM" id="SSF46767">
    <property type="entry name" value="Methylated DNA-protein cysteine methyltransferase, C-terminal domain"/>
    <property type="match status" value="1"/>
</dbReference>
<evidence type="ECO:0000256" key="5">
    <source>
        <dbReference type="ARBA" id="ARBA00023204"/>
    </source>
</evidence>
<comment type="catalytic activity">
    <reaction evidence="6">
        <text>a 6-O-methyl-2'-deoxyguanosine in DNA + L-cysteinyl-[protein] = S-methyl-L-cysteinyl-[protein] + a 2'-deoxyguanosine in DNA</text>
        <dbReference type="Rhea" id="RHEA:24000"/>
        <dbReference type="Rhea" id="RHEA-COMP:10131"/>
        <dbReference type="Rhea" id="RHEA-COMP:10132"/>
        <dbReference type="Rhea" id="RHEA-COMP:11367"/>
        <dbReference type="Rhea" id="RHEA-COMP:11368"/>
        <dbReference type="ChEBI" id="CHEBI:29950"/>
        <dbReference type="ChEBI" id="CHEBI:82612"/>
        <dbReference type="ChEBI" id="CHEBI:85445"/>
        <dbReference type="ChEBI" id="CHEBI:85448"/>
        <dbReference type="EC" id="2.1.1.63"/>
    </reaction>
</comment>
<dbReference type="AlphaFoldDB" id="A0A4D7DUH5"/>
<name>A0A4D7DUH5_9HYPH</name>
<evidence type="ECO:0000313" key="9">
    <source>
        <dbReference type="EMBL" id="QYA06429.1"/>
    </source>
</evidence>
<organism evidence="8 10">
    <name type="scientific">Agrobacterium larrymoorei</name>
    <dbReference type="NCBI Taxonomy" id="160699"/>
    <lineage>
        <taxon>Bacteria</taxon>
        <taxon>Pseudomonadati</taxon>
        <taxon>Pseudomonadota</taxon>
        <taxon>Alphaproteobacteria</taxon>
        <taxon>Hyphomicrobiales</taxon>
        <taxon>Rhizobiaceae</taxon>
        <taxon>Rhizobium/Agrobacterium group</taxon>
        <taxon>Agrobacterium</taxon>
    </lineage>
</organism>
<evidence type="ECO:0000313" key="8">
    <source>
        <dbReference type="EMBL" id="QCI98119.1"/>
    </source>
</evidence>
<feature type="domain" description="Methylated-DNA-[protein]-cysteine S-methyltransferase DNA binding" evidence="7">
    <location>
        <begin position="90"/>
        <end position="171"/>
    </location>
</feature>
<dbReference type="PANTHER" id="PTHR10815">
    <property type="entry name" value="METHYLATED-DNA--PROTEIN-CYSTEINE METHYLTRANSFERASE"/>
    <property type="match status" value="1"/>
</dbReference>
<evidence type="ECO:0000259" key="7">
    <source>
        <dbReference type="Pfam" id="PF01035"/>
    </source>
</evidence>
<dbReference type="InterPro" id="IPR036631">
    <property type="entry name" value="MGMT_N_sf"/>
</dbReference>
<reference evidence="8 10" key="1">
    <citation type="submission" date="2019-04" db="EMBL/GenBank/DDBJ databases">
        <title>Complete genome sequence of Agrobacterium larrymoorei CFBP5473.</title>
        <authorList>
            <person name="Haryono M."/>
            <person name="Chou L."/>
            <person name="Lin Y.-C."/>
            <person name="Lai E.-M."/>
            <person name="Kuo C.-H."/>
        </authorList>
    </citation>
    <scope>NUCLEOTIDE SEQUENCE [LARGE SCALE GENOMIC DNA]</scope>
    <source>
        <strain evidence="8 10">CFBP5473</strain>
    </source>
</reference>
<evidence type="ECO:0000256" key="6">
    <source>
        <dbReference type="ARBA" id="ARBA00049348"/>
    </source>
</evidence>
<keyword evidence="2 8" id="KW-0489">Methyltransferase</keyword>
<evidence type="ECO:0000256" key="2">
    <source>
        <dbReference type="ARBA" id="ARBA00022603"/>
    </source>
</evidence>
<keyword evidence="11" id="KW-1185">Reference proteome</keyword>
<dbReference type="InterPro" id="IPR036217">
    <property type="entry name" value="MethylDNA_cys_MeTrfase_DNAb"/>
</dbReference>
<dbReference type="KEGG" id="alf:CFBP5473_09500"/>
<dbReference type="InterPro" id="IPR001497">
    <property type="entry name" value="MethylDNA_cys_MeTrfase_AS"/>
</dbReference>
<dbReference type="SUPFAM" id="SSF53155">
    <property type="entry name" value="Methylated DNA-protein cysteine methyltransferase domain"/>
    <property type="match status" value="1"/>
</dbReference>
<evidence type="ECO:0000256" key="1">
    <source>
        <dbReference type="ARBA" id="ARBA00001286"/>
    </source>
</evidence>
<dbReference type="NCBIfam" id="TIGR00589">
    <property type="entry name" value="ogt"/>
    <property type="match status" value="1"/>
</dbReference>
<dbReference type="Pfam" id="PF01035">
    <property type="entry name" value="DNA_binding_1"/>
    <property type="match status" value="1"/>
</dbReference>
<dbReference type="GO" id="GO:0003908">
    <property type="term" value="F:methylated-DNA-[protein]-cysteine S-methyltransferase activity"/>
    <property type="evidence" value="ECO:0007669"/>
    <property type="project" value="UniProtKB-EC"/>
</dbReference>
<evidence type="ECO:0000256" key="4">
    <source>
        <dbReference type="ARBA" id="ARBA00022763"/>
    </source>
</evidence>
<comment type="catalytic activity">
    <reaction evidence="1">
        <text>a 4-O-methyl-thymidine in DNA + L-cysteinyl-[protein] = a thymidine in DNA + S-methyl-L-cysteinyl-[protein]</text>
        <dbReference type="Rhea" id="RHEA:53428"/>
        <dbReference type="Rhea" id="RHEA-COMP:10131"/>
        <dbReference type="Rhea" id="RHEA-COMP:10132"/>
        <dbReference type="Rhea" id="RHEA-COMP:13555"/>
        <dbReference type="Rhea" id="RHEA-COMP:13556"/>
        <dbReference type="ChEBI" id="CHEBI:29950"/>
        <dbReference type="ChEBI" id="CHEBI:82612"/>
        <dbReference type="ChEBI" id="CHEBI:137386"/>
        <dbReference type="ChEBI" id="CHEBI:137387"/>
        <dbReference type="EC" id="2.1.1.63"/>
    </reaction>
</comment>
<dbReference type="STRING" id="1367849.GCA_000518585_04732"/>
<evidence type="ECO:0000256" key="3">
    <source>
        <dbReference type="ARBA" id="ARBA00022679"/>
    </source>
</evidence>
<dbReference type="Proteomes" id="UP000826513">
    <property type="component" value="Chromosome 1"/>
</dbReference>
<sequence length="185" mass="20206">MRPRTAYSIVSTEKGHCAFAWHEGGVVRFQLPLPTRAEAQAQLLRRLPDAESMEPDAERSDLAGQVRAYFAGKRIEFLTVRLDTGAQTTFFTRVYDFVRRMPWGTSTTYGAIAKELGAGPEGAREVGQAMAKNPLPLLIPCHRVLAAGGKLGGFSAPGGAATKQQMLEMEGLFKNNEEFAQASLF</sequence>
<protein>
    <submittedName>
        <fullName evidence="8">Methylated-DNA--[protein]-cysteine S-methyltransferase</fullName>
    </submittedName>
</protein>
<keyword evidence="3 8" id="KW-0808">Transferase</keyword>
<dbReference type="InterPro" id="IPR036388">
    <property type="entry name" value="WH-like_DNA-bd_sf"/>
</dbReference>
<dbReference type="RefSeq" id="WP_037171893.1">
    <property type="nucleotide sequence ID" value="NZ_CP039691.1"/>
</dbReference>
<keyword evidence="5" id="KW-0234">DNA repair</keyword>
<dbReference type="PROSITE" id="PS00374">
    <property type="entry name" value="MGMT"/>
    <property type="match status" value="1"/>
</dbReference>
<dbReference type="GO" id="GO:0032259">
    <property type="term" value="P:methylation"/>
    <property type="evidence" value="ECO:0007669"/>
    <property type="project" value="UniProtKB-KW"/>
</dbReference>
<evidence type="ECO:0000313" key="10">
    <source>
        <dbReference type="Proteomes" id="UP000298545"/>
    </source>
</evidence>
<dbReference type="Proteomes" id="UP000298545">
    <property type="component" value="Chromosome circular"/>
</dbReference>
<dbReference type="EMBL" id="CP039691">
    <property type="protein sequence ID" value="QCI98119.1"/>
    <property type="molecule type" value="Genomic_DNA"/>
</dbReference>
<proteinExistence type="predicted"/>
<dbReference type="EMBL" id="CP072167">
    <property type="protein sequence ID" value="QYA06429.1"/>
    <property type="molecule type" value="Genomic_DNA"/>
</dbReference>
<accession>A0A4D7DUH5</accession>
<gene>
    <name evidence="8" type="ORF">CFBP5473_09500</name>
    <name evidence="9" type="ORF">J5285_10215</name>
</gene>
<dbReference type="CDD" id="cd06445">
    <property type="entry name" value="ATase"/>
    <property type="match status" value="1"/>
</dbReference>
<dbReference type="Gene3D" id="1.10.10.10">
    <property type="entry name" value="Winged helix-like DNA-binding domain superfamily/Winged helix DNA-binding domain"/>
    <property type="match status" value="1"/>
</dbReference>
<keyword evidence="4" id="KW-0227">DNA damage</keyword>
<reference evidence="9 11" key="2">
    <citation type="submission" date="2021-03" db="EMBL/GenBank/DDBJ databases">
        <title>Rapid diversification of plasmids in a genus of pathogenic and nitrogen fixing bacteria.</title>
        <authorList>
            <person name="Weisberg A.J."/>
            <person name="Miller M."/>
            <person name="Ream W."/>
            <person name="Grunwald N.J."/>
            <person name="Chang J.H."/>
        </authorList>
    </citation>
    <scope>NUCLEOTIDE SEQUENCE [LARGE SCALE GENOMIC DNA]</scope>
    <source>
        <strain evidence="9 11">AF3.44</strain>
    </source>
</reference>
<evidence type="ECO:0000313" key="11">
    <source>
        <dbReference type="Proteomes" id="UP000826513"/>
    </source>
</evidence>
<dbReference type="PANTHER" id="PTHR10815:SF5">
    <property type="entry name" value="METHYLATED-DNA--PROTEIN-CYSTEINE METHYLTRANSFERASE"/>
    <property type="match status" value="1"/>
</dbReference>
<dbReference type="InterPro" id="IPR014048">
    <property type="entry name" value="MethylDNA_cys_MeTrfase_DNA-bd"/>
</dbReference>